<dbReference type="PROSITE" id="PS51257">
    <property type="entry name" value="PROKAR_LIPOPROTEIN"/>
    <property type="match status" value="1"/>
</dbReference>
<organism evidence="2 3">
    <name type="scientific">Novosphingobium flavum</name>
    <dbReference type="NCBI Taxonomy" id="1778672"/>
    <lineage>
        <taxon>Bacteria</taxon>
        <taxon>Pseudomonadati</taxon>
        <taxon>Pseudomonadota</taxon>
        <taxon>Alphaproteobacteria</taxon>
        <taxon>Sphingomonadales</taxon>
        <taxon>Sphingomonadaceae</taxon>
        <taxon>Novosphingobium</taxon>
    </lineage>
</organism>
<dbReference type="PANTHER" id="PTHR30383">
    <property type="entry name" value="THIOESTERASE 1/PROTEASE 1/LYSOPHOSPHOLIPASE L1"/>
    <property type="match status" value="1"/>
</dbReference>
<dbReference type="RefSeq" id="WP_185664466.1">
    <property type="nucleotide sequence ID" value="NZ_JACLAW010000008.1"/>
</dbReference>
<keyword evidence="3" id="KW-1185">Reference proteome</keyword>
<sequence length="235" mass="24081">MYRVVTAGALALVLAACSKGAPIPEGGPGEAASAATAAASDTLPVMGAPRNVLAVGDSLFAGHGLANPAEAYPARLEATLRARGVNAKITNAGVSGDTSGAGAERFAFVLRSQPQKPDLVIIEFGGNDVLRALPPQETRANITRMLDAAKAAGVPVLLMGMLAPPNLGPDFKARFEPIYPELAKAYGAKLVPFFLAPVIGKPDLIQQDHIHPNPQGVDAIVAATADQVAAAIPKR</sequence>
<evidence type="ECO:0000313" key="3">
    <source>
        <dbReference type="Proteomes" id="UP000566813"/>
    </source>
</evidence>
<protein>
    <submittedName>
        <fullName evidence="2">Arylesterase</fullName>
    </submittedName>
</protein>
<gene>
    <name evidence="2" type="ORF">H7F51_11635</name>
</gene>
<name>A0A7X1FSG9_9SPHN</name>
<dbReference type="Proteomes" id="UP000566813">
    <property type="component" value="Unassembled WGS sequence"/>
</dbReference>
<dbReference type="CDD" id="cd01822">
    <property type="entry name" value="Lysophospholipase_L1_like"/>
    <property type="match status" value="1"/>
</dbReference>
<reference evidence="2 3" key="1">
    <citation type="submission" date="2020-08" db="EMBL/GenBank/DDBJ databases">
        <title>The genome sequence of type strain Novosphingobium flavum NBRC 111647.</title>
        <authorList>
            <person name="Liu Y."/>
        </authorList>
    </citation>
    <scope>NUCLEOTIDE SEQUENCE [LARGE SCALE GENOMIC DNA]</scope>
    <source>
        <strain evidence="2 3">NBRC 111647</strain>
    </source>
</reference>
<dbReference type="Gene3D" id="3.40.50.1110">
    <property type="entry name" value="SGNH hydrolase"/>
    <property type="match status" value="1"/>
</dbReference>
<dbReference type="InterPro" id="IPR051532">
    <property type="entry name" value="Ester_Hydrolysis_Enzymes"/>
</dbReference>
<feature type="domain" description="SGNH hydrolase-type esterase" evidence="1">
    <location>
        <begin position="54"/>
        <end position="217"/>
    </location>
</feature>
<comment type="caution">
    <text evidence="2">The sequence shown here is derived from an EMBL/GenBank/DDBJ whole genome shotgun (WGS) entry which is preliminary data.</text>
</comment>
<evidence type="ECO:0000259" key="1">
    <source>
        <dbReference type="Pfam" id="PF13472"/>
    </source>
</evidence>
<dbReference type="PANTHER" id="PTHR30383:SF24">
    <property type="entry name" value="THIOESTERASE 1_PROTEASE 1_LYSOPHOSPHOLIPASE L1"/>
    <property type="match status" value="1"/>
</dbReference>
<dbReference type="InterPro" id="IPR036514">
    <property type="entry name" value="SGNH_hydro_sf"/>
</dbReference>
<dbReference type="GO" id="GO:0004622">
    <property type="term" value="F:phosphatidylcholine lysophospholipase activity"/>
    <property type="evidence" value="ECO:0007669"/>
    <property type="project" value="TreeGrafter"/>
</dbReference>
<dbReference type="EMBL" id="JACLAW010000008">
    <property type="protein sequence ID" value="MBC2666169.1"/>
    <property type="molecule type" value="Genomic_DNA"/>
</dbReference>
<dbReference type="AlphaFoldDB" id="A0A7X1FSG9"/>
<dbReference type="SUPFAM" id="SSF52266">
    <property type="entry name" value="SGNH hydrolase"/>
    <property type="match status" value="1"/>
</dbReference>
<evidence type="ECO:0000313" key="2">
    <source>
        <dbReference type="EMBL" id="MBC2666169.1"/>
    </source>
</evidence>
<proteinExistence type="predicted"/>
<dbReference type="Pfam" id="PF13472">
    <property type="entry name" value="Lipase_GDSL_2"/>
    <property type="match status" value="1"/>
</dbReference>
<dbReference type="InterPro" id="IPR013830">
    <property type="entry name" value="SGNH_hydro"/>
</dbReference>
<accession>A0A7X1FSG9</accession>